<feature type="region of interest" description="Disordered" evidence="12">
    <location>
        <begin position="1"/>
        <end position="42"/>
    </location>
</feature>
<keyword evidence="6" id="KW-0067">ATP-binding</keyword>
<accession>A0A6P7GZT7</accession>
<dbReference type="Pfam" id="PF04950">
    <property type="entry name" value="RIBIOP_C"/>
    <property type="match status" value="1"/>
</dbReference>
<evidence type="ECO:0000256" key="8">
    <source>
        <dbReference type="ARBA" id="ARBA00023242"/>
    </source>
</evidence>
<dbReference type="FunFam" id="3.40.50.300:FF:000105">
    <property type="entry name" value="BMS1 ribosome biogenesis factor"/>
    <property type="match status" value="1"/>
</dbReference>
<keyword evidence="5" id="KW-0378">Hydrolase</keyword>
<feature type="compositionally biased region" description="Acidic residues" evidence="12">
    <location>
        <begin position="465"/>
        <end position="480"/>
    </location>
</feature>
<name>A0A6P7GZT7_DIAVI</name>
<evidence type="ECO:0000256" key="11">
    <source>
        <dbReference type="SAM" id="Coils"/>
    </source>
</evidence>
<dbReference type="Gene3D" id="3.40.50.300">
    <property type="entry name" value="P-loop containing nucleotide triphosphate hydrolases"/>
    <property type="match status" value="1"/>
</dbReference>
<evidence type="ECO:0000313" key="14">
    <source>
        <dbReference type="RefSeq" id="XP_028149285.1"/>
    </source>
</evidence>
<dbReference type="PANTHER" id="PTHR12858:SF2">
    <property type="entry name" value="RIBOSOME BIOGENESIS PROTEIN BMS1 HOMOLOG"/>
    <property type="match status" value="1"/>
</dbReference>
<dbReference type="RefSeq" id="XP_028149285.1">
    <property type="nucleotide sequence ID" value="XM_028293484.1"/>
</dbReference>
<dbReference type="SMART" id="SM00785">
    <property type="entry name" value="AARP2CN"/>
    <property type="match status" value="1"/>
</dbReference>
<comment type="catalytic activity">
    <reaction evidence="9">
        <text>GTP + H2O = GDP + phosphate + H(+)</text>
        <dbReference type="Rhea" id="RHEA:19669"/>
        <dbReference type="ChEBI" id="CHEBI:15377"/>
        <dbReference type="ChEBI" id="CHEBI:15378"/>
        <dbReference type="ChEBI" id="CHEBI:37565"/>
        <dbReference type="ChEBI" id="CHEBI:43474"/>
        <dbReference type="ChEBI" id="CHEBI:58189"/>
    </reaction>
    <physiologicalReaction direction="left-to-right" evidence="9">
        <dbReference type="Rhea" id="RHEA:19670"/>
    </physiologicalReaction>
</comment>
<dbReference type="InterPro" id="IPR012948">
    <property type="entry name" value="AARP2CN"/>
</dbReference>
<keyword evidence="2" id="KW-0690">Ribosome biogenesis</keyword>
<dbReference type="InParanoid" id="A0A6P7GZT7"/>
<dbReference type="AlphaFoldDB" id="A0A6P7GZT7"/>
<evidence type="ECO:0000256" key="9">
    <source>
        <dbReference type="ARBA" id="ARBA00049117"/>
    </source>
</evidence>
<feature type="compositionally biased region" description="Basic residues" evidence="12">
    <location>
        <begin position="8"/>
        <end position="28"/>
    </location>
</feature>
<feature type="coiled-coil region" evidence="11">
    <location>
        <begin position="421"/>
        <end position="448"/>
    </location>
</feature>
<dbReference type="GO" id="GO:0032040">
    <property type="term" value="C:small-subunit processome"/>
    <property type="evidence" value="ECO:0007669"/>
    <property type="project" value="UniProtKB-ARBA"/>
</dbReference>
<dbReference type="Pfam" id="PF08142">
    <property type="entry name" value="AARP2CN"/>
    <property type="match status" value="1"/>
</dbReference>
<reference evidence="14" key="1">
    <citation type="submission" date="2025-08" db="UniProtKB">
        <authorList>
            <consortium name="RefSeq"/>
        </authorList>
    </citation>
    <scope>IDENTIFICATION</scope>
</reference>
<proteinExistence type="inferred from homology"/>
<evidence type="ECO:0000256" key="6">
    <source>
        <dbReference type="ARBA" id="ARBA00022840"/>
    </source>
</evidence>
<evidence type="ECO:0000256" key="12">
    <source>
        <dbReference type="SAM" id="MobiDB-lite"/>
    </source>
</evidence>
<feature type="region of interest" description="Disordered" evidence="12">
    <location>
        <begin position="462"/>
        <end position="548"/>
    </location>
</feature>
<gene>
    <name evidence="14" type="primary">LOC114342682</name>
</gene>
<sequence>MEEDTSTKKKAHRDRHSGRKLEKKKAKKVTQNGEVGAKERNPKAFAFNSAVRAERRFRRKEDIDTKKQHVPLVDRTPIEPPPIVVAVVGPPKVGKSTVINNLIKLFTKLPLTNINGPVTIVTSKKRRIMFFECNNDVNSMIDLAKVADLVLLLCDASFGFEMEVFEFLNICQVHGMPRIMGVLTHLDLIKNSKTLKTTKKTLKHRFWTEVYPGAKLFYLSGIVHEEYLRNEIKNLGRFISVMKFRPLQWRTTHSYLIGDRYEDLTNQELIRKNPKCDRNVALYGYIRGVPLKKESYVHIAGFGDLKIHDLSFLPDPCPLPEQLKKRALIEKEKLIYAPFSGVGGIVYDKDAVYMELGGSHSHTKREDETDNFVTNLISAKETLDEKLKHSELQIFTGGEKITADDVSESEDETDNIQLFEKKDKKGASSELDDELNKLRKKYVEVEEEGRVRRKVVFDDTLDHFENDDDESTDEETEEHPDADIQFSQGKSNNEIHSKVKDILNKIESSQKKKQEDDEESENSDEDQGDGSESEDEDDEDTGMKWKDNLLEKAKESFLDRQSTNKNLMRLVYDFQEESAESEIKKEDEDEDNEIGGLFKKVSKEQHELKQNKDVMNLTESSLMLPWNAVMKDWTESDNKDLIINCFVTGKWKDSEDANELLKLDDAADLSDDDEVFGDFEDLETGEKHTGDSSKPQQGEKRKRENPEQDTKEDSHALAEKKKKLKEKFDAEYDSQEKLSYYDELKLSAEKQAQLNKTVFENMPDDVRVQIEGYRPGMYVRLEFQSVPSEFIEYFDPTCPLVIGALNMGEENVGFVNVKIKKHRWYNKILKTNDPLIISLGWRRFQTIPLYSKLEDDLKFRYLKYTPEHLTCNAHFWGPITPQGTGFLALQTVDSESNVIKKLGFRIAATGSVLELDKNTRILKKLKLIGHPLKIYKKTAFIKGMFNSSLEVAKFEGARIKTVSGIRGQIKKAVNKPEGCFRATFEDKIQLSDIVFCRTWFKVDVPNFYAPVNTLLLPPEKRNSWRGVRTTGEIKREREIRNEANKDSLYTTIEREPKPFKPLIIPKKLQQALPYRDKPKHMQRSGKNEIDRVAVIAEPEETKISTMMKMLRASYDKKQEKLKEETKERLERHRKEIEGIEFNKLKKLKDVKKQVHRMRSKQANSKKGKKGR</sequence>
<evidence type="ECO:0000256" key="5">
    <source>
        <dbReference type="ARBA" id="ARBA00022801"/>
    </source>
</evidence>
<keyword evidence="11" id="KW-0175">Coiled coil</keyword>
<keyword evidence="7" id="KW-0342">GTP-binding</keyword>
<keyword evidence="4" id="KW-0547">Nucleotide-binding</keyword>
<dbReference type="GO" id="GO:0034511">
    <property type="term" value="F:U3 snoRNA binding"/>
    <property type="evidence" value="ECO:0007669"/>
    <property type="project" value="TreeGrafter"/>
</dbReference>
<keyword evidence="8" id="KW-0539">Nucleus</keyword>
<dbReference type="GO" id="GO:0030686">
    <property type="term" value="C:90S preribosome"/>
    <property type="evidence" value="ECO:0007669"/>
    <property type="project" value="TreeGrafter"/>
</dbReference>
<evidence type="ECO:0000256" key="10">
    <source>
        <dbReference type="ARBA" id="ARBA00061391"/>
    </source>
</evidence>
<evidence type="ECO:0000256" key="3">
    <source>
        <dbReference type="ARBA" id="ARBA00022553"/>
    </source>
</evidence>
<feature type="coiled-coil region" evidence="11">
    <location>
        <begin position="1107"/>
        <end position="1142"/>
    </location>
</feature>
<dbReference type="InterPro" id="IPR039761">
    <property type="entry name" value="Bms1/Tsr1"/>
</dbReference>
<feature type="compositionally biased region" description="Basic and acidic residues" evidence="12">
    <location>
        <begin position="684"/>
        <end position="718"/>
    </location>
</feature>
<dbReference type="GO" id="GO:0000479">
    <property type="term" value="P:endonucleolytic cleavage of tricistronic rRNA transcript (SSU-rRNA, 5.8S rRNA, LSU-rRNA)"/>
    <property type="evidence" value="ECO:0007669"/>
    <property type="project" value="TreeGrafter"/>
</dbReference>
<keyword evidence="3" id="KW-0597">Phosphoprotein</keyword>
<dbReference type="GO" id="GO:0003924">
    <property type="term" value="F:GTPase activity"/>
    <property type="evidence" value="ECO:0007669"/>
    <property type="project" value="TreeGrafter"/>
</dbReference>
<feature type="domain" description="Bms1-type G" evidence="13">
    <location>
        <begin position="80"/>
        <end position="245"/>
    </location>
</feature>
<dbReference type="InterPro" id="IPR030387">
    <property type="entry name" value="G_Bms1/Tsr1_dom"/>
</dbReference>
<dbReference type="GO" id="GO:0005654">
    <property type="term" value="C:nucleoplasm"/>
    <property type="evidence" value="ECO:0007669"/>
    <property type="project" value="UniProtKB-ARBA"/>
</dbReference>
<dbReference type="InterPro" id="IPR037875">
    <property type="entry name" value="Bms1_N"/>
</dbReference>
<feature type="compositionally biased region" description="Basic and acidic residues" evidence="12">
    <location>
        <begin position="493"/>
        <end position="515"/>
    </location>
</feature>
<comment type="subcellular location">
    <subcellularLocation>
        <location evidence="1">Nucleus</location>
        <location evidence="1">Nucleolus</location>
    </subcellularLocation>
</comment>
<evidence type="ECO:0000259" key="13">
    <source>
        <dbReference type="PROSITE" id="PS51714"/>
    </source>
</evidence>
<comment type="similarity">
    <text evidence="10">Belongs to the TRAFAC class translation factor GTPase superfamily. Bms1-like GTPase family. BMS1 subfamily.</text>
</comment>
<dbReference type="GO" id="GO:0000462">
    <property type="term" value="P:maturation of SSU-rRNA from tricistronic rRNA transcript (SSU-rRNA, 5.8S rRNA, LSU-rRNA)"/>
    <property type="evidence" value="ECO:0007669"/>
    <property type="project" value="TreeGrafter"/>
</dbReference>
<dbReference type="InterPro" id="IPR007034">
    <property type="entry name" value="BMS1_TSR1_C"/>
</dbReference>
<dbReference type="SUPFAM" id="SSF52540">
    <property type="entry name" value="P-loop containing nucleoside triphosphate hydrolases"/>
    <property type="match status" value="1"/>
</dbReference>
<protein>
    <submittedName>
        <fullName evidence="14">Ribosome biogenesis protein BMS1 homolog</fullName>
    </submittedName>
</protein>
<evidence type="ECO:0000256" key="2">
    <source>
        <dbReference type="ARBA" id="ARBA00022517"/>
    </source>
</evidence>
<organism evidence="14">
    <name type="scientific">Diabrotica virgifera virgifera</name>
    <name type="common">western corn rootworm</name>
    <dbReference type="NCBI Taxonomy" id="50390"/>
    <lineage>
        <taxon>Eukaryota</taxon>
        <taxon>Metazoa</taxon>
        <taxon>Ecdysozoa</taxon>
        <taxon>Arthropoda</taxon>
        <taxon>Hexapoda</taxon>
        <taxon>Insecta</taxon>
        <taxon>Pterygota</taxon>
        <taxon>Neoptera</taxon>
        <taxon>Endopterygota</taxon>
        <taxon>Coleoptera</taxon>
        <taxon>Polyphaga</taxon>
        <taxon>Cucujiformia</taxon>
        <taxon>Chrysomeloidea</taxon>
        <taxon>Chrysomelidae</taxon>
        <taxon>Galerucinae</taxon>
        <taxon>Diabroticina</taxon>
        <taxon>Diabroticites</taxon>
        <taxon>Diabrotica</taxon>
    </lineage>
</organism>
<dbReference type="PROSITE" id="PS51714">
    <property type="entry name" value="G_BMS1"/>
    <property type="match status" value="1"/>
</dbReference>
<dbReference type="GO" id="GO:0005525">
    <property type="term" value="F:GTP binding"/>
    <property type="evidence" value="ECO:0007669"/>
    <property type="project" value="UniProtKB-KW"/>
</dbReference>
<dbReference type="OrthoDB" id="10260897at2759"/>
<feature type="region of interest" description="Disordered" evidence="12">
    <location>
        <begin position="1147"/>
        <end position="1171"/>
    </location>
</feature>
<feature type="compositionally biased region" description="Acidic residues" evidence="12">
    <location>
        <begin position="516"/>
        <end position="540"/>
    </location>
</feature>
<dbReference type="FunCoup" id="A0A6P7GZT7">
    <property type="interactions" value="2396"/>
</dbReference>
<dbReference type="InterPro" id="IPR027417">
    <property type="entry name" value="P-loop_NTPase"/>
</dbReference>
<evidence type="ECO:0000256" key="1">
    <source>
        <dbReference type="ARBA" id="ARBA00004604"/>
    </source>
</evidence>
<feature type="region of interest" description="Disordered" evidence="12">
    <location>
        <begin position="681"/>
        <end position="718"/>
    </location>
</feature>
<dbReference type="PANTHER" id="PTHR12858">
    <property type="entry name" value="RIBOSOME BIOGENESIS PROTEIN"/>
    <property type="match status" value="1"/>
</dbReference>
<evidence type="ECO:0000256" key="7">
    <source>
        <dbReference type="ARBA" id="ARBA00023134"/>
    </source>
</evidence>
<evidence type="ECO:0000256" key="4">
    <source>
        <dbReference type="ARBA" id="ARBA00022741"/>
    </source>
</evidence>
<dbReference type="GO" id="GO:0005524">
    <property type="term" value="F:ATP binding"/>
    <property type="evidence" value="ECO:0007669"/>
    <property type="project" value="UniProtKB-KW"/>
</dbReference>
<dbReference type="SMART" id="SM01362">
    <property type="entry name" value="DUF663"/>
    <property type="match status" value="1"/>
</dbReference>
<dbReference type="CDD" id="cd01882">
    <property type="entry name" value="BMS1"/>
    <property type="match status" value="1"/>
</dbReference>